<proteinExistence type="predicted"/>
<dbReference type="AlphaFoldDB" id="A0A7R8X437"/>
<reference evidence="2" key="1">
    <citation type="submission" date="2020-11" db="EMBL/GenBank/DDBJ databases">
        <authorList>
            <person name="Tran Van P."/>
        </authorList>
    </citation>
    <scope>NUCLEOTIDE SEQUENCE</scope>
</reference>
<gene>
    <name evidence="2" type="ORF">DSTB1V02_LOCUS3557</name>
</gene>
<protein>
    <submittedName>
        <fullName evidence="2">Uncharacterized protein</fullName>
    </submittedName>
</protein>
<evidence type="ECO:0000256" key="1">
    <source>
        <dbReference type="SAM" id="MobiDB-lite"/>
    </source>
</evidence>
<dbReference type="EMBL" id="LR899986">
    <property type="protein sequence ID" value="CAD7243641.1"/>
    <property type="molecule type" value="Genomic_DNA"/>
</dbReference>
<dbReference type="Proteomes" id="UP000677054">
    <property type="component" value="Unassembled WGS sequence"/>
</dbReference>
<sequence>MKFSCGHKVEEGEAWRLNQVPTGHNWSILVTASSVARNSSKRGRESVEMSYPTRTRVLNGGGLLSSGNGCSRTQAGMRMIHEREIQAQREAWWKGVNDYFQKNQCAAAHYEALSSPRPLPPPLEKREERERKRGCVESRRERLRALFEEEEKTEEAEVFDEDASHRLHMELQAKDLAQSISLSL</sequence>
<name>A0A7R8X437_9CRUS</name>
<accession>A0A7R8X437</accession>
<evidence type="ECO:0000313" key="3">
    <source>
        <dbReference type="Proteomes" id="UP000677054"/>
    </source>
</evidence>
<dbReference type="EMBL" id="CAJPEV010000469">
    <property type="protein sequence ID" value="CAG0885605.1"/>
    <property type="molecule type" value="Genomic_DNA"/>
</dbReference>
<feature type="compositionally biased region" description="Basic and acidic residues" evidence="1">
    <location>
        <begin position="123"/>
        <end position="135"/>
    </location>
</feature>
<organism evidence="2">
    <name type="scientific">Darwinula stevensoni</name>
    <dbReference type="NCBI Taxonomy" id="69355"/>
    <lineage>
        <taxon>Eukaryota</taxon>
        <taxon>Metazoa</taxon>
        <taxon>Ecdysozoa</taxon>
        <taxon>Arthropoda</taxon>
        <taxon>Crustacea</taxon>
        <taxon>Oligostraca</taxon>
        <taxon>Ostracoda</taxon>
        <taxon>Podocopa</taxon>
        <taxon>Podocopida</taxon>
        <taxon>Darwinulocopina</taxon>
        <taxon>Darwinuloidea</taxon>
        <taxon>Darwinulidae</taxon>
        <taxon>Darwinula</taxon>
    </lineage>
</organism>
<feature type="region of interest" description="Disordered" evidence="1">
    <location>
        <begin position="114"/>
        <end position="135"/>
    </location>
</feature>
<evidence type="ECO:0000313" key="2">
    <source>
        <dbReference type="EMBL" id="CAD7243641.1"/>
    </source>
</evidence>
<keyword evidence="3" id="KW-1185">Reference proteome</keyword>